<dbReference type="HOGENOM" id="CLU_137928_0_0_7"/>
<dbReference type="eggNOG" id="COG3189">
    <property type="taxonomic scope" value="Bacteria"/>
</dbReference>
<dbReference type="AlphaFoldDB" id="B5EEC6"/>
<protein>
    <recommendedName>
        <fullName evidence="3">DUF488 domain-containing protein</fullName>
    </recommendedName>
</protein>
<dbReference type="OrthoDB" id="9790745at2"/>
<dbReference type="KEGG" id="gbm:Gbem_2259"/>
<gene>
    <name evidence="1" type="ordered locus">Gbem_2259</name>
</gene>
<keyword evidence="2" id="KW-1185">Reference proteome</keyword>
<dbReference type="STRING" id="404380.Gbem_2259"/>
<accession>B5EEC6</accession>
<dbReference type="Proteomes" id="UP000008825">
    <property type="component" value="Chromosome"/>
</dbReference>
<dbReference type="Pfam" id="PF22752">
    <property type="entry name" value="DUF488-N3i"/>
    <property type="match status" value="1"/>
</dbReference>
<evidence type="ECO:0000313" key="2">
    <source>
        <dbReference type="Proteomes" id="UP000008825"/>
    </source>
</evidence>
<name>B5EEC6_CITBB</name>
<proteinExistence type="predicted"/>
<evidence type="ECO:0008006" key="3">
    <source>
        <dbReference type="Google" id="ProtNLM"/>
    </source>
</evidence>
<reference evidence="1 2" key="1">
    <citation type="submission" date="2008-07" db="EMBL/GenBank/DDBJ databases">
        <title>Complete sequence of Geobacter bemidjiensis BEM.</title>
        <authorList>
            <consortium name="US DOE Joint Genome Institute"/>
            <person name="Lucas S."/>
            <person name="Copeland A."/>
            <person name="Lapidus A."/>
            <person name="Glavina del Rio T."/>
            <person name="Dalin E."/>
            <person name="Tice H."/>
            <person name="Bruce D."/>
            <person name="Goodwin L."/>
            <person name="Pitluck S."/>
            <person name="Kiss H."/>
            <person name="Brettin T."/>
            <person name="Detter J.C."/>
            <person name="Han C."/>
            <person name="Kuske C.R."/>
            <person name="Schmutz J."/>
            <person name="Larimer F."/>
            <person name="Land M."/>
            <person name="Hauser L."/>
            <person name="Kyrpides N."/>
            <person name="Lykidis A."/>
            <person name="Lovley D."/>
            <person name="Richardson P."/>
        </authorList>
    </citation>
    <scope>NUCLEOTIDE SEQUENCE [LARGE SCALE GENOMIC DNA]</scope>
    <source>
        <strain evidence="2">ATCC BAA-1014 / DSM 16622 / JCM 12645 / Bem</strain>
    </source>
</reference>
<sequence>MLKIKRIYEEADPKDGLRILVDRLWPRGISKERAHFDRWEKELAPSDELRRWFGHDPERWQEFRSRYREELEGQGELLQEIAAAAAKGPVTLLYAAKDEEHNNAVVLKELIDKARK</sequence>
<organism evidence="1 2">
    <name type="scientific">Citrifermentans bemidjiense (strain ATCC BAA-1014 / DSM 16622 / JCM 12645 / Bem)</name>
    <name type="common">Geobacter bemidjiensis</name>
    <dbReference type="NCBI Taxonomy" id="404380"/>
    <lineage>
        <taxon>Bacteria</taxon>
        <taxon>Pseudomonadati</taxon>
        <taxon>Thermodesulfobacteriota</taxon>
        <taxon>Desulfuromonadia</taxon>
        <taxon>Geobacterales</taxon>
        <taxon>Geobacteraceae</taxon>
        <taxon>Citrifermentans</taxon>
    </lineage>
</organism>
<reference evidence="1 2" key="2">
    <citation type="journal article" date="2010" name="BMC Genomics">
        <title>The genome of Geobacter bemidjiensis, exemplar for the subsurface clade of Geobacter species that predominate in Fe(III)-reducing subsurface environments.</title>
        <authorList>
            <person name="Aklujkar M."/>
            <person name="Young N.D."/>
            <person name="Holmes D."/>
            <person name="Chavan M."/>
            <person name="Risso C."/>
            <person name="Kiss H.E."/>
            <person name="Han C.S."/>
            <person name="Land M.L."/>
            <person name="Lovley D.R."/>
        </authorList>
    </citation>
    <scope>NUCLEOTIDE SEQUENCE [LARGE SCALE GENOMIC DNA]</scope>
    <source>
        <strain evidence="2">ATCC BAA-1014 / DSM 16622 / JCM 12645 / Bem</strain>
    </source>
</reference>
<dbReference type="EMBL" id="CP001124">
    <property type="protein sequence ID" value="ACH39271.1"/>
    <property type="molecule type" value="Genomic_DNA"/>
</dbReference>
<dbReference type="InterPro" id="IPR052552">
    <property type="entry name" value="YeaO-like"/>
</dbReference>
<evidence type="ECO:0000313" key="1">
    <source>
        <dbReference type="EMBL" id="ACH39271.1"/>
    </source>
</evidence>
<dbReference type="PANTHER" id="PTHR36849">
    <property type="entry name" value="CYTOPLASMIC PROTEIN-RELATED"/>
    <property type="match status" value="1"/>
</dbReference>
<dbReference type="RefSeq" id="WP_012530694.1">
    <property type="nucleotide sequence ID" value="NC_011146.1"/>
</dbReference>
<dbReference type="PANTHER" id="PTHR36849:SF1">
    <property type="entry name" value="CYTOPLASMIC PROTEIN"/>
    <property type="match status" value="1"/>
</dbReference>